<dbReference type="PANTHER" id="PTHR38926">
    <property type="entry name" value="F-BOX DOMAIN CONTAINING PROTEIN, EXPRESSED"/>
    <property type="match status" value="1"/>
</dbReference>
<sequence length="315" mass="35819">MEKKKCKGLAISSSRNWANMEYEVLVYIFMKLSTMDLLSSISLVCHSWRAACCNPLLWFTLDLARLKYSFDCPMDLGALLHSWQSTRLMQILNSALILGGNNIMCLIFHFDAHIKDEHLIFAAERCPRLKQLVLPAWNQITANGFSAAIRKLKNLESLTLPCNYFPSSLLQIIGINCPKLTKLKIMSPFDADFAQTLFIYLPNLKVLSLRCTIVHKDALRLTLMLFPNLEVLNVAHMLFIDIPPPAAFDPSGGPLVMCWVRDTTLAELASKLKGVCWCQTQSCIMCRRVLIDSGCPKWIEYGEDWREDEESCFDV</sequence>
<comment type="caution">
    <text evidence="2">The sequence shown here is derived from an EMBL/GenBank/DDBJ whole genome shotgun (WGS) entry which is preliminary data.</text>
</comment>
<reference evidence="3" key="1">
    <citation type="journal article" date="2016" name="Nat. Biotechnol.">
        <title>Sequencing wild and cultivated cassava and related species reveals extensive interspecific hybridization and genetic diversity.</title>
        <authorList>
            <person name="Bredeson J.V."/>
            <person name="Lyons J.B."/>
            <person name="Prochnik S.E."/>
            <person name="Wu G.A."/>
            <person name="Ha C.M."/>
            <person name="Edsinger-Gonzales E."/>
            <person name="Grimwood J."/>
            <person name="Schmutz J."/>
            <person name="Rabbi I.Y."/>
            <person name="Egesi C."/>
            <person name="Nauluvula P."/>
            <person name="Lebot V."/>
            <person name="Ndunguru J."/>
            <person name="Mkamilo G."/>
            <person name="Bart R.S."/>
            <person name="Setter T.L."/>
            <person name="Gleadow R.M."/>
            <person name="Kulakow P."/>
            <person name="Ferguson M.E."/>
            <person name="Rounsley S."/>
            <person name="Rokhsar D.S."/>
        </authorList>
    </citation>
    <scope>NUCLEOTIDE SEQUENCE [LARGE SCALE GENOMIC DNA]</scope>
    <source>
        <strain evidence="3">cv. AM560-2</strain>
    </source>
</reference>
<dbReference type="GO" id="GO:1905761">
    <property type="term" value="F:SCF ubiquitin ligase complex binding"/>
    <property type="evidence" value="ECO:0000318"/>
    <property type="project" value="GO_Central"/>
</dbReference>
<dbReference type="Gramene" id="Manes.02G024600.1.v8.1">
    <property type="protein sequence ID" value="Manes.02G024600.1.v8.1.CDS"/>
    <property type="gene ID" value="Manes.02G024600.v8.1"/>
</dbReference>
<dbReference type="InterPro" id="IPR036047">
    <property type="entry name" value="F-box-like_dom_sf"/>
</dbReference>
<dbReference type="SMART" id="SM00256">
    <property type="entry name" value="FBOX"/>
    <property type="match status" value="1"/>
</dbReference>
<evidence type="ECO:0000313" key="3">
    <source>
        <dbReference type="Proteomes" id="UP000091857"/>
    </source>
</evidence>
<dbReference type="Gene3D" id="3.80.10.10">
    <property type="entry name" value="Ribonuclease Inhibitor"/>
    <property type="match status" value="1"/>
</dbReference>
<dbReference type="AlphaFoldDB" id="A0A2C9WAL6"/>
<evidence type="ECO:0000313" key="2">
    <source>
        <dbReference type="EMBL" id="OAY56534.1"/>
    </source>
</evidence>
<dbReference type="SUPFAM" id="SSF81383">
    <property type="entry name" value="F-box domain"/>
    <property type="match status" value="1"/>
</dbReference>
<accession>A0A2C9WAL6</accession>
<feature type="domain" description="F-box" evidence="1">
    <location>
        <begin position="14"/>
        <end position="61"/>
    </location>
</feature>
<dbReference type="PROSITE" id="PS50181">
    <property type="entry name" value="FBOX"/>
    <property type="match status" value="1"/>
</dbReference>
<dbReference type="Pfam" id="PF12937">
    <property type="entry name" value="F-box-like"/>
    <property type="match status" value="1"/>
</dbReference>
<dbReference type="InterPro" id="IPR032675">
    <property type="entry name" value="LRR_dom_sf"/>
</dbReference>
<dbReference type="OrthoDB" id="676590at2759"/>
<protein>
    <recommendedName>
        <fullName evidence="1">F-box domain-containing protein</fullName>
    </recommendedName>
</protein>
<keyword evidence="3" id="KW-1185">Reference proteome</keyword>
<proteinExistence type="predicted"/>
<evidence type="ECO:0000259" key="1">
    <source>
        <dbReference type="PROSITE" id="PS50181"/>
    </source>
</evidence>
<dbReference type="STRING" id="3983.A0A2C9WAL6"/>
<organism evidence="2 3">
    <name type="scientific">Manihot esculenta</name>
    <name type="common">Cassava</name>
    <name type="synonym">Jatropha manihot</name>
    <dbReference type="NCBI Taxonomy" id="3983"/>
    <lineage>
        <taxon>Eukaryota</taxon>
        <taxon>Viridiplantae</taxon>
        <taxon>Streptophyta</taxon>
        <taxon>Embryophyta</taxon>
        <taxon>Tracheophyta</taxon>
        <taxon>Spermatophyta</taxon>
        <taxon>Magnoliopsida</taxon>
        <taxon>eudicotyledons</taxon>
        <taxon>Gunneridae</taxon>
        <taxon>Pentapetalae</taxon>
        <taxon>rosids</taxon>
        <taxon>fabids</taxon>
        <taxon>Malpighiales</taxon>
        <taxon>Euphorbiaceae</taxon>
        <taxon>Crotonoideae</taxon>
        <taxon>Manihoteae</taxon>
        <taxon>Manihot</taxon>
    </lineage>
</organism>
<dbReference type="EMBL" id="CM004388">
    <property type="protein sequence ID" value="OAY56534.1"/>
    <property type="molecule type" value="Genomic_DNA"/>
</dbReference>
<gene>
    <name evidence="2" type="ORF">MANES_02G024600v8</name>
</gene>
<dbReference type="SUPFAM" id="SSF52047">
    <property type="entry name" value="RNI-like"/>
    <property type="match status" value="1"/>
</dbReference>
<dbReference type="OMA" id="CWREDEV"/>
<dbReference type="Proteomes" id="UP000091857">
    <property type="component" value="Chromosome 2"/>
</dbReference>
<dbReference type="InterPro" id="IPR001810">
    <property type="entry name" value="F-box_dom"/>
</dbReference>
<dbReference type="Gene3D" id="1.20.1280.50">
    <property type="match status" value="1"/>
</dbReference>
<name>A0A2C9WAL6_MANES</name>
<dbReference type="PANTHER" id="PTHR38926:SF58">
    <property type="entry name" value="F-BOX DOMAIN-CONTAINING PROTEIN"/>
    <property type="match status" value="1"/>
</dbReference>